<feature type="domain" description="HNH nuclease" evidence="1">
    <location>
        <begin position="148"/>
        <end position="230"/>
    </location>
</feature>
<evidence type="ECO:0000259" key="1">
    <source>
        <dbReference type="Pfam" id="PF13391"/>
    </source>
</evidence>
<keyword evidence="3" id="KW-1185">Reference proteome</keyword>
<evidence type="ECO:0000313" key="3">
    <source>
        <dbReference type="Proteomes" id="UP001144673"/>
    </source>
</evidence>
<dbReference type="AlphaFoldDB" id="A0A9W8UHI5"/>
<dbReference type="EMBL" id="JAJHUN010000011">
    <property type="protein sequence ID" value="KAJ4145185.1"/>
    <property type="molecule type" value="Genomic_DNA"/>
</dbReference>
<dbReference type="Proteomes" id="UP001144673">
    <property type="component" value="Chromosome 2"/>
</dbReference>
<comment type="caution">
    <text evidence="2">The sequence shown here is derived from an EMBL/GenBank/DDBJ whole genome shotgun (WGS) entry which is preliminary data.</text>
</comment>
<dbReference type="KEGG" id="amus:LMH87_004041"/>
<dbReference type="Pfam" id="PF13391">
    <property type="entry name" value="HNH_2"/>
    <property type="match status" value="1"/>
</dbReference>
<protein>
    <recommendedName>
        <fullName evidence="1">HNH nuclease domain-containing protein</fullName>
    </recommendedName>
</protein>
<dbReference type="InterPro" id="IPR003615">
    <property type="entry name" value="HNH_nuc"/>
</dbReference>
<sequence>MSFPAETADFANYLQRATVNEKEFLRNILQHVQERAPVTGSPTVEEIEAKLPYIRQISSMYTAPSNLDADGNLKLFVYWHLSSLWLIALADLQIMALDINAINQYLDNFVPFAKQCFRGSLDIQVEARDKVPRGSLRPYVLQRDRGRCVLTGRDAAVDAAHIWPFACLNSSKAATAMNNRWHVGMRMFGAHRAVMMNQLMSSAGDTEHIWNYITLSNDMHKCFDNGSLGLEPLHDAIPNSTIRVRVQWFMTPLGWYGQRQFNRPVVPDSEAIRSMYAPLSHQSNTGYLDINLYNGIVESGNVYRINCETMGNRDRMFKVLDSRWQLACVFFCAGAAGHNAEDLDKPPGPEDTNFDELGREIPPAAYYDLYRDLC</sequence>
<organism evidence="2 3">
    <name type="scientific">Akanthomyces muscarius</name>
    <name type="common">Entomopathogenic fungus</name>
    <name type="synonym">Lecanicillium muscarium</name>
    <dbReference type="NCBI Taxonomy" id="2231603"/>
    <lineage>
        <taxon>Eukaryota</taxon>
        <taxon>Fungi</taxon>
        <taxon>Dikarya</taxon>
        <taxon>Ascomycota</taxon>
        <taxon>Pezizomycotina</taxon>
        <taxon>Sordariomycetes</taxon>
        <taxon>Hypocreomycetidae</taxon>
        <taxon>Hypocreales</taxon>
        <taxon>Cordycipitaceae</taxon>
        <taxon>Akanthomyces</taxon>
    </lineage>
</organism>
<dbReference type="GeneID" id="80891200"/>
<dbReference type="RefSeq" id="XP_056048855.1">
    <property type="nucleotide sequence ID" value="XM_056195203.1"/>
</dbReference>
<name>A0A9W8UHI5_AKAMU</name>
<evidence type="ECO:0000313" key="2">
    <source>
        <dbReference type="EMBL" id="KAJ4145185.1"/>
    </source>
</evidence>
<accession>A0A9W8UHI5</accession>
<proteinExistence type="predicted"/>
<reference evidence="2" key="1">
    <citation type="journal article" date="2023" name="Access Microbiol">
        <title>De-novo genome assembly for Akanthomyces muscarius, a biocontrol agent of insect agricultural pests.</title>
        <authorList>
            <person name="Erdos Z."/>
            <person name="Studholme D.J."/>
            <person name="Raymond B."/>
            <person name="Sharma M."/>
        </authorList>
    </citation>
    <scope>NUCLEOTIDE SEQUENCE</scope>
    <source>
        <strain evidence="2">Ve6</strain>
    </source>
</reference>
<gene>
    <name evidence="2" type="ORF">LMH87_004041</name>
</gene>